<dbReference type="SMART" id="SM00245">
    <property type="entry name" value="TSPc"/>
    <property type="match status" value="1"/>
</dbReference>
<feature type="region of interest" description="Disordered" evidence="7">
    <location>
        <begin position="420"/>
        <end position="440"/>
    </location>
</feature>
<dbReference type="InterPro" id="IPR028204">
    <property type="entry name" value="Tricorn_C1"/>
</dbReference>
<dbReference type="SUPFAM" id="SSF82171">
    <property type="entry name" value="DPP6 N-terminal domain-like"/>
    <property type="match status" value="2"/>
</dbReference>
<dbReference type="InterPro" id="IPR029414">
    <property type="entry name" value="Tricorn_PDZ"/>
</dbReference>
<accession>A0ABT1VZ59</accession>
<dbReference type="Gene3D" id="3.90.226.10">
    <property type="entry name" value="2-enoyl-CoA Hydratase, Chain A, domain 1"/>
    <property type="match status" value="1"/>
</dbReference>
<keyword evidence="10" id="KW-1185">Reference proteome</keyword>
<evidence type="ECO:0000256" key="3">
    <source>
        <dbReference type="ARBA" id="ARBA00022490"/>
    </source>
</evidence>
<keyword evidence="3" id="KW-0963">Cytoplasm</keyword>
<evidence type="ECO:0000259" key="8">
    <source>
        <dbReference type="SMART" id="SM00245"/>
    </source>
</evidence>
<dbReference type="PANTHER" id="PTHR43253:SF1">
    <property type="entry name" value="TRICORN PROTEASE HOMOLOG 2-RELATED"/>
    <property type="match status" value="1"/>
</dbReference>
<dbReference type="Pfam" id="PF26549">
    <property type="entry name" value="Tricorn_N"/>
    <property type="match status" value="1"/>
</dbReference>
<dbReference type="EMBL" id="JAMZEJ010000007">
    <property type="protein sequence ID" value="MCQ8241615.1"/>
    <property type="molecule type" value="Genomic_DNA"/>
</dbReference>
<dbReference type="Gene3D" id="3.30.750.44">
    <property type="match status" value="1"/>
</dbReference>
<keyword evidence="6" id="KW-0720">Serine protease</keyword>
<dbReference type="SUPFAM" id="SSF50156">
    <property type="entry name" value="PDZ domain-like"/>
    <property type="match status" value="1"/>
</dbReference>
<dbReference type="Pfam" id="PF14685">
    <property type="entry name" value="PDZ_Tricorn"/>
    <property type="match status" value="1"/>
</dbReference>
<dbReference type="SUPFAM" id="SSF52096">
    <property type="entry name" value="ClpP/crotonase"/>
    <property type="match status" value="1"/>
</dbReference>
<dbReference type="Pfam" id="PF03572">
    <property type="entry name" value="Peptidase_S41"/>
    <property type="match status" value="1"/>
</dbReference>
<feature type="region of interest" description="Disordered" evidence="7">
    <location>
        <begin position="54"/>
        <end position="79"/>
    </location>
</feature>
<dbReference type="Pfam" id="PF14684">
    <property type="entry name" value="Tricorn_C1"/>
    <property type="match status" value="1"/>
</dbReference>
<dbReference type="Pfam" id="PF26550">
    <property type="entry name" value="Tricorn_2nd"/>
    <property type="match status" value="1"/>
</dbReference>
<protein>
    <submittedName>
        <fullName evidence="9">PDZ domain-containing protein</fullName>
    </submittedName>
</protein>
<evidence type="ECO:0000313" key="10">
    <source>
        <dbReference type="Proteomes" id="UP001524547"/>
    </source>
</evidence>
<feature type="region of interest" description="Disordered" evidence="7">
    <location>
        <begin position="606"/>
        <end position="638"/>
    </location>
</feature>
<dbReference type="Gene3D" id="2.120.10.60">
    <property type="entry name" value="Tricorn protease N-terminal domain"/>
    <property type="match status" value="1"/>
</dbReference>
<dbReference type="Gene3D" id="2.30.42.10">
    <property type="match status" value="1"/>
</dbReference>
<comment type="subcellular location">
    <subcellularLocation>
        <location evidence="1">Cytoplasm</location>
    </subcellularLocation>
</comment>
<comment type="caution">
    <text evidence="9">The sequence shown here is derived from an EMBL/GenBank/DDBJ whole genome shotgun (WGS) entry which is preliminary data.</text>
</comment>
<dbReference type="InterPro" id="IPR005151">
    <property type="entry name" value="Tail-specific_protease"/>
</dbReference>
<dbReference type="InterPro" id="IPR036034">
    <property type="entry name" value="PDZ_sf"/>
</dbReference>
<dbReference type="RefSeq" id="WP_422920361.1">
    <property type="nucleotide sequence ID" value="NZ_JAMZEJ010000007.1"/>
</dbReference>
<evidence type="ECO:0000256" key="6">
    <source>
        <dbReference type="ARBA" id="ARBA00022825"/>
    </source>
</evidence>
<feature type="compositionally biased region" description="Low complexity" evidence="7">
    <location>
        <begin position="620"/>
        <end position="638"/>
    </location>
</feature>
<keyword evidence="4" id="KW-0645">Protease</keyword>
<comment type="similarity">
    <text evidence="2">Belongs to the peptidase S41B family.</text>
</comment>
<dbReference type="CDD" id="cd07562">
    <property type="entry name" value="Peptidase_S41_TRI"/>
    <property type="match status" value="1"/>
</dbReference>
<feature type="region of interest" description="Disordered" evidence="7">
    <location>
        <begin position="358"/>
        <end position="398"/>
    </location>
</feature>
<feature type="compositionally biased region" description="Low complexity" evidence="7">
    <location>
        <begin position="67"/>
        <end position="78"/>
    </location>
</feature>
<feature type="compositionally biased region" description="Basic and acidic residues" evidence="7">
    <location>
        <begin position="420"/>
        <end position="432"/>
    </location>
</feature>
<evidence type="ECO:0000256" key="7">
    <source>
        <dbReference type="SAM" id="MobiDB-lite"/>
    </source>
</evidence>
<feature type="region of interest" description="Disordered" evidence="7">
    <location>
        <begin position="1147"/>
        <end position="1182"/>
    </location>
</feature>
<dbReference type="InterPro" id="IPR012393">
    <property type="entry name" value="Tricorn_protease"/>
</dbReference>
<evidence type="ECO:0000256" key="5">
    <source>
        <dbReference type="ARBA" id="ARBA00022801"/>
    </source>
</evidence>
<organism evidence="9 10">
    <name type="scientific">Rhizosaccharibacter radicis</name>
    <dbReference type="NCBI Taxonomy" id="2782605"/>
    <lineage>
        <taxon>Bacteria</taxon>
        <taxon>Pseudomonadati</taxon>
        <taxon>Pseudomonadota</taxon>
        <taxon>Alphaproteobacteria</taxon>
        <taxon>Acetobacterales</taxon>
        <taxon>Acetobacteraceae</taxon>
        <taxon>Rhizosaccharibacter</taxon>
    </lineage>
</organism>
<dbReference type="InterPro" id="IPR029045">
    <property type="entry name" value="ClpP/crotonase-like_dom_sf"/>
</dbReference>
<evidence type="ECO:0000256" key="2">
    <source>
        <dbReference type="ARBA" id="ARBA00008524"/>
    </source>
</evidence>
<keyword evidence="5" id="KW-0378">Hydrolase</keyword>
<evidence type="ECO:0000256" key="4">
    <source>
        <dbReference type="ARBA" id="ARBA00022670"/>
    </source>
</evidence>
<dbReference type="PANTHER" id="PTHR43253">
    <property type="entry name" value="TRICORN PROTEASE HOMOLOG 2-RELATED"/>
    <property type="match status" value="1"/>
</dbReference>
<dbReference type="InterPro" id="IPR015943">
    <property type="entry name" value="WD40/YVTN_repeat-like_dom_sf"/>
</dbReference>
<gene>
    <name evidence="9" type="ORF">NFI88_12280</name>
</gene>
<dbReference type="Proteomes" id="UP001524547">
    <property type="component" value="Unassembled WGS sequence"/>
</dbReference>
<dbReference type="Gene3D" id="2.130.10.10">
    <property type="entry name" value="YVTN repeat-like/Quinoprotein amine dehydrogenase"/>
    <property type="match status" value="1"/>
</dbReference>
<reference evidence="9 10" key="1">
    <citation type="submission" date="2022-06" db="EMBL/GenBank/DDBJ databases">
        <title>Rhizosaccharibacter gen. nov. sp. nov. KSS12, endophytic bacteria isolated from sugarcane.</title>
        <authorList>
            <person name="Pitiwittayakul N."/>
        </authorList>
    </citation>
    <scope>NUCLEOTIDE SEQUENCE [LARGE SCALE GENOMIC DNA]</scope>
    <source>
        <strain evidence="9 10">KSS12</strain>
    </source>
</reference>
<evidence type="ECO:0000256" key="1">
    <source>
        <dbReference type="ARBA" id="ARBA00004496"/>
    </source>
</evidence>
<evidence type="ECO:0000313" key="9">
    <source>
        <dbReference type="EMBL" id="MCQ8241615.1"/>
    </source>
</evidence>
<feature type="domain" description="Tail specific protease" evidence="8">
    <location>
        <begin position="928"/>
        <end position="1118"/>
    </location>
</feature>
<proteinExistence type="inferred from homology"/>
<name>A0ABT1VZ59_9PROT</name>
<sequence>MPVLFSRTCSARARRRLALLMLGTALGGHDFVSTAAARADRPAISAAGGAATPVSASAAPAAPPSEPTALPSAPPSASRTLIRYPTSDGHDVVFEAHGNLWSVPLSGGPARRLTTGPGDDMMPRFSPDGRSIAFTASYGGNQDVYVMPAGGGEARRLTFHSSLPPGDPTQRRPDNLVLGWTPDGQDVVFLSHDLARSARQLRPFKVPAAGGLPVPLPFDHAGQLAFSPDGGRIAFDTTFNEFATWKRYDGGLAPAIELYDVASRAVRPVSPSRGANTAPMWVGNKLYFLSDRDEHRRANIWCTDLDTGQSRQVTHFADYDIDFPSFGGTPQAGVITFGQGGRLWAIDLPTEHLHPIDVTVPDDGTRTMPRSMKTAGQLRDKDTSQSQRPDFALSPNGGRAAFSVRGDIVTVPAENGAIRDLTRTSNADEDHPAWSPDGRTLAYTTDITGEQQLALRPAAGGPERILTRFTDGFLYAPVWSPDGRRLAVPDDEHRLWLVDAATGAARQVMQDPAAEILDPAFSPDGGWLAYSTTRSTGQHALHLFEIATGHDSVVSSPMSSDYLPRFSPDGSLLVFASDRNEVPTFSDRESDAVMVKSAGLFAATLRRDAPGPLPPRSDEGAAAAADDPGVKAPARAAGTGKAAAPFRVDLDGLMDRITPIPVEPTEIDAIAMNGSRIFYHTSPPQVVEAALPGEKTALRVYDLDARKDELVVDDVDAAILSGDGKRVLFRKDGGWHVADAKPNHPNDKTLKLSDLRMPVDPRAEWKEMFDNSWRIERDLFFSPTMNNNDWRGIHDHYARLLPLLGSRADLNYLIGQIIGELANSHTYVGGGDGGDRADLVPTPLLGVDFELDAASGRYRFAHVLRGDDSRSRYRAPLNRPGLDIRDGDFLLAVNGEDVRAPANPYAVFAGLNAGPITLTVSHDASGGTRDVVVDPVHDEIALREQDWIERNRRTVDRLSGGKVGYVYLTDMSGLGLQQFARQFFPQTDKQAMLIDERGNGGGFVDQIVLERLRRTLAGGMVNRQKYADVHPSAAQFGPKAMLIDEYAGSDGDMFPFFFRQEGLGKLVGKRTWGGVRGIRGDWGLMDGGYITIPEFASFGRDGHWILENHGVDPDVVVENAPDSERTGHDAQLEAGVKLLLDQLRNAPDAGRLAAPPPPSPAYQPSGDVPPAFLGQPGQAGSH</sequence>